<keyword evidence="2" id="KW-0812">Transmembrane</keyword>
<dbReference type="Pfam" id="PF03522">
    <property type="entry name" value="SLC12"/>
    <property type="match status" value="1"/>
</dbReference>
<evidence type="ECO:0000313" key="7">
    <source>
        <dbReference type="Proteomes" id="UP000616769"/>
    </source>
</evidence>
<protein>
    <recommendedName>
        <fullName evidence="5">SLC12A transporter C-terminal domain-containing protein</fullName>
    </recommendedName>
</protein>
<evidence type="ECO:0000259" key="5">
    <source>
        <dbReference type="Pfam" id="PF03522"/>
    </source>
</evidence>
<dbReference type="GO" id="GO:1990573">
    <property type="term" value="P:potassium ion import across plasma membrane"/>
    <property type="evidence" value="ECO:0007669"/>
    <property type="project" value="TreeGrafter"/>
</dbReference>
<dbReference type="OrthoDB" id="2020542at2759"/>
<proteinExistence type="predicted"/>
<evidence type="ECO:0000256" key="2">
    <source>
        <dbReference type="ARBA" id="ARBA00022692"/>
    </source>
</evidence>
<feature type="domain" description="SLC12A transporter C-terminal" evidence="5">
    <location>
        <begin position="23"/>
        <end position="114"/>
    </location>
</feature>
<evidence type="ECO:0000256" key="1">
    <source>
        <dbReference type="ARBA" id="ARBA00004141"/>
    </source>
</evidence>
<dbReference type="EMBL" id="JXLN01012231">
    <property type="protein sequence ID" value="KPM08219.1"/>
    <property type="molecule type" value="Genomic_DNA"/>
</dbReference>
<dbReference type="GO" id="GO:0006884">
    <property type="term" value="P:cell volume homeostasis"/>
    <property type="evidence" value="ECO:0007669"/>
    <property type="project" value="TreeGrafter"/>
</dbReference>
<keyword evidence="3" id="KW-1133">Transmembrane helix</keyword>
<evidence type="ECO:0000256" key="4">
    <source>
        <dbReference type="ARBA" id="ARBA00023136"/>
    </source>
</evidence>
<name>A0A132ABG9_SARSC</name>
<dbReference type="InterPro" id="IPR004842">
    <property type="entry name" value="SLC12A_fam"/>
</dbReference>
<dbReference type="GO" id="GO:0008511">
    <property type="term" value="F:sodium:potassium:chloride symporter activity"/>
    <property type="evidence" value="ECO:0007669"/>
    <property type="project" value="TreeGrafter"/>
</dbReference>
<reference evidence="6 7" key="1">
    <citation type="journal article" date="2015" name="Parasit. Vectors">
        <title>Draft genome of the scabies mite.</title>
        <authorList>
            <person name="Rider S.D.Jr."/>
            <person name="Morgan M.S."/>
            <person name="Arlian L.G."/>
        </authorList>
    </citation>
    <scope>NUCLEOTIDE SEQUENCE [LARGE SCALE GENOMIC DNA]</scope>
    <source>
        <strain evidence="6">Arlian Lab</strain>
    </source>
</reference>
<keyword evidence="4" id="KW-0472">Membrane</keyword>
<accession>A0A132ABG9</accession>
<sequence>MCKNETHSESKHPVRANKIDLIKFEEKVKDLITDITESILLTFSQLILFKSKTNKYLILRDLMLMHSKTSTLIVMTLPLPHRLIVASLYMSWLETITEDMPPFLFVRGHKDVLTV</sequence>
<dbReference type="PANTHER" id="PTHR11827">
    <property type="entry name" value="SOLUTE CARRIER FAMILY 12, CATION COTRANSPORTERS"/>
    <property type="match status" value="1"/>
</dbReference>
<gene>
    <name evidence="6" type="ORF">QR98_0067330</name>
</gene>
<comment type="caution">
    <text evidence="6">The sequence shown here is derived from an EMBL/GenBank/DDBJ whole genome shotgun (WGS) entry which is preliminary data.</text>
</comment>
<organism evidence="6 7">
    <name type="scientific">Sarcoptes scabiei</name>
    <name type="common">Itch mite</name>
    <name type="synonym">Acarus scabiei</name>
    <dbReference type="NCBI Taxonomy" id="52283"/>
    <lineage>
        <taxon>Eukaryota</taxon>
        <taxon>Metazoa</taxon>
        <taxon>Ecdysozoa</taxon>
        <taxon>Arthropoda</taxon>
        <taxon>Chelicerata</taxon>
        <taxon>Arachnida</taxon>
        <taxon>Acari</taxon>
        <taxon>Acariformes</taxon>
        <taxon>Sarcoptiformes</taxon>
        <taxon>Astigmata</taxon>
        <taxon>Psoroptidia</taxon>
        <taxon>Sarcoptoidea</taxon>
        <taxon>Sarcoptidae</taxon>
        <taxon>Sarcoptinae</taxon>
        <taxon>Sarcoptes</taxon>
    </lineage>
</organism>
<dbReference type="Proteomes" id="UP000616769">
    <property type="component" value="Unassembled WGS sequence"/>
</dbReference>
<dbReference type="VEuPathDB" id="VectorBase:SSCA007246"/>
<evidence type="ECO:0000313" key="6">
    <source>
        <dbReference type="EMBL" id="KPM08219.1"/>
    </source>
</evidence>
<comment type="subcellular location">
    <subcellularLocation>
        <location evidence="1">Membrane</location>
        <topology evidence="1">Multi-pass membrane protein</topology>
    </subcellularLocation>
</comment>
<evidence type="ECO:0000256" key="3">
    <source>
        <dbReference type="ARBA" id="ARBA00022989"/>
    </source>
</evidence>
<dbReference type="AlphaFoldDB" id="A0A132ABG9"/>
<dbReference type="GO" id="GO:0016020">
    <property type="term" value="C:membrane"/>
    <property type="evidence" value="ECO:0007669"/>
    <property type="project" value="UniProtKB-SubCell"/>
</dbReference>
<dbReference type="InterPro" id="IPR018491">
    <property type="entry name" value="SLC12_C"/>
</dbReference>
<dbReference type="PANTHER" id="PTHR11827:SF103">
    <property type="entry name" value="SODIUM CHLORIDE COTRANSPORTER 69, ISOFORM E"/>
    <property type="match status" value="1"/>
</dbReference>
<dbReference type="GO" id="GO:0055078">
    <property type="term" value="P:sodium ion homeostasis"/>
    <property type="evidence" value="ECO:0007669"/>
    <property type="project" value="TreeGrafter"/>
</dbReference>
<dbReference type="GO" id="GO:0055064">
    <property type="term" value="P:chloride ion homeostasis"/>
    <property type="evidence" value="ECO:0007669"/>
    <property type="project" value="TreeGrafter"/>
</dbReference>
<dbReference type="GO" id="GO:0055075">
    <property type="term" value="P:potassium ion homeostasis"/>
    <property type="evidence" value="ECO:0007669"/>
    <property type="project" value="TreeGrafter"/>
</dbReference>